<evidence type="ECO:0000256" key="2">
    <source>
        <dbReference type="ARBA" id="ARBA00022729"/>
    </source>
</evidence>
<keyword evidence="8" id="KW-1185">Reference proteome</keyword>
<evidence type="ECO:0000256" key="4">
    <source>
        <dbReference type="ARBA" id="ARBA00023139"/>
    </source>
</evidence>
<evidence type="ECO:0000313" key="8">
    <source>
        <dbReference type="Proteomes" id="UP001168883"/>
    </source>
</evidence>
<dbReference type="Gene3D" id="3.40.190.10">
    <property type="entry name" value="Periplasmic binding protein-like II"/>
    <property type="match status" value="2"/>
</dbReference>
<dbReference type="PANTHER" id="PTHR43649:SF33">
    <property type="entry name" value="POLYGALACTURONAN_RHAMNOGALACTURONAN-BINDING PROTEIN YTCQ"/>
    <property type="match status" value="1"/>
</dbReference>
<dbReference type="InterPro" id="IPR006059">
    <property type="entry name" value="SBP"/>
</dbReference>
<evidence type="ECO:0000256" key="3">
    <source>
        <dbReference type="ARBA" id="ARBA00023136"/>
    </source>
</evidence>
<feature type="chain" id="PRO_5046077285" evidence="6">
    <location>
        <begin position="27"/>
        <end position="544"/>
    </location>
</feature>
<proteinExistence type="predicted"/>
<keyword evidence="5" id="KW-0449">Lipoprotein</keyword>
<dbReference type="EMBL" id="JAUMKJ010000055">
    <property type="protein sequence ID" value="MDO3681102.1"/>
    <property type="molecule type" value="Genomic_DNA"/>
</dbReference>
<protein>
    <submittedName>
        <fullName evidence="7">Extracellular solute-binding protein</fullName>
    </submittedName>
</protein>
<gene>
    <name evidence="7" type="ORF">Q3C12_29320</name>
</gene>
<evidence type="ECO:0000313" key="7">
    <source>
        <dbReference type="EMBL" id="MDO3681102.1"/>
    </source>
</evidence>
<keyword evidence="4" id="KW-0564">Palmitate</keyword>
<dbReference type="InterPro" id="IPR050490">
    <property type="entry name" value="Bact_solute-bd_prot1"/>
</dbReference>
<dbReference type="Pfam" id="PF13416">
    <property type="entry name" value="SBP_bac_8"/>
    <property type="match status" value="1"/>
</dbReference>
<keyword evidence="3" id="KW-0472">Membrane</keyword>
<feature type="signal peptide" evidence="6">
    <location>
        <begin position="1"/>
        <end position="26"/>
    </location>
</feature>
<reference evidence="7" key="1">
    <citation type="submission" date="2023-07" db="EMBL/GenBank/DDBJ databases">
        <authorList>
            <person name="Aktuganov G."/>
            <person name="Boyko T."/>
            <person name="Delegan Y."/>
            <person name="Galimzianova N."/>
            <person name="Gilvanova E."/>
            <person name="Korobov V."/>
            <person name="Kuzmina L."/>
            <person name="Melentiev A."/>
            <person name="Milman P."/>
            <person name="Ryabova A."/>
            <person name="Stupak E."/>
            <person name="Yasakov T."/>
            <person name="Zharikova N."/>
            <person name="Zhurenko E."/>
        </authorList>
    </citation>
    <scope>NUCLEOTIDE SEQUENCE</scope>
    <source>
        <strain evidence="7">IB-739</strain>
    </source>
</reference>
<comment type="caution">
    <text evidence="7">The sequence shown here is derived from an EMBL/GenBank/DDBJ whole genome shotgun (WGS) entry which is preliminary data.</text>
</comment>
<accession>A0ABT8VJF1</accession>
<sequence length="544" mass="60643">MKANKMTALTMSAVLTLGVLSGCAGSKESGGNAPAGGGQSAQNVNPTGMPIVKEPVKLKFFTGKSPQTGNKFEDTLVWKEYAKQSGIDVEFQLVPFESLTEKRNLALASGDYPDAFYSARVPVADLMKYGSQGVFVKLNDLIDKHAPNLKKLLEKYPDLKKGLTMPDGNIYSFPSFYSPEFLPMLIGTPLWINQTWLDKLNMKEPETTEEFYAYLKAVKESDPNGNGQKDEIPLSGMFGIQTIQRYIGGAWGFGNRGAVAHPYVDMDPDGSKLRFYRLDPKYKEVLQYMNKLYTEGLIDKEIFTLKDTALYAKGEKGLLGAAFVPHPQAVMNQKGYVGLGALKGPHGDQLFVSVKNPIAWPGAFVITDKNKHPEATVRWIDHFYGDEGATFYFMGQKDVTYTQKPDGQLEYVDDIKKNPNGLTLDQAAARHFTWPGGSYPGYVQEKYFKGSESLPESIEAGKKASKHLVKDMWYSFNFTEEETAFMNSKGADIHKLITETEANLINGTASFDDWDKYVATVQKMGVDQYLNIYRAAYERYSGQK</sequence>
<evidence type="ECO:0000256" key="6">
    <source>
        <dbReference type="SAM" id="SignalP"/>
    </source>
</evidence>
<dbReference type="PROSITE" id="PS51257">
    <property type="entry name" value="PROKAR_LIPOPROTEIN"/>
    <property type="match status" value="1"/>
</dbReference>
<dbReference type="PANTHER" id="PTHR43649">
    <property type="entry name" value="ARABINOSE-BINDING PROTEIN-RELATED"/>
    <property type="match status" value="1"/>
</dbReference>
<dbReference type="SUPFAM" id="SSF53850">
    <property type="entry name" value="Periplasmic binding protein-like II"/>
    <property type="match status" value="1"/>
</dbReference>
<dbReference type="RefSeq" id="WP_127484002.1">
    <property type="nucleotide sequence ID" value="NZ_JARLKN010000060.1"/>
</dbReference>
<evidence type="ECO:0000256" key="5">
    <source>
        <dbReference type="ARBA" id="ARBA00023288"/>
    </source>
</evidence>
<organism evidence="7 8">
    <name type="scientific">Paenibacillus ehimensis</name>
    <dbReference type="NCBI Taxonomy" id="79264"/>
    <lineage>
        <taxon>Bacteria</taxon>
        <taxon>Bacillati</taxon>
        <taxon>Bacillota</taxon>
        <taxon>Bacilli</taxon>
        <taxon>Bacillales</taxon>
        <taxon>Paenibacillaceae</taxon>
        <taxon>Paenibacillus</taxon>
    </lineage>
</organism>
<name>A0ABT8VJF1_9BACL</name>
<evidence type="ECO:0000256" key="1">
    <source>
        <dbReference type="ARBA" id="ARBA00022475"/>
    </source>
</evidence>
<dbReference type="Proteomes" id="UP001168883">
    <property type="component" value="Unassembled WGS sequence"/>
</dbReference>
<keyword evidence="1" id="KW-1003">Cell membrane</keyword>
<keyword evidence="2 6" id="KW-0732">Signal</keyword>